<comment type="caution">
    <text evidence="2">The sequence shown here is derived from an EMBL/GenBank/DDBJ whole genome shotgun (WGS) entry which is preliminary data.</text>
</comment>
<reference evidence="2" key="1">
    <citation type="journal article" date="2021" name="PeerJ">
        <title>Extensive microbial diversity within the chicken gut microbiome revealed by metagenomics and culture.</title>
        <authorList>
            <person name="Gilroy R."/>
            <person name="Ravi A."/>
            <person name="Getino M."/>
            <person name="Pursley I."/>
            <person name="Horton D.L."/>
            <person name="Alikhan N.F."/>
            <person name="Baker D."/>
            <person name="Gharbi K."/>
            <person name="Hall N."/>
            <person name="Watson M."/>
            <person name="Adriaenssens E.M."/>
            <person name="Foster-Nyarko E."/>
            <person name="Jarju S."/>
            <person name="Secka A."/>
            <person name="Antonio M."/>
            <person name="Oren A."/>
            <person name="Chaudhuri R.R."/>
            <person name="La Ragione R."/>
            <person name="Hildebrand F."/>
            <person name="Pallen M.J."/>
        </authorList>
    </citation>
    <scope>NUCLEOTIDE SEQUENCE</scope>
    <source>
        <strain evidence="2">ChiHejej3B27-3195</strain>
    </source>
</reference>
<gene>
    <name evidence="2" type="ORF">H9871_03665</name>
</gene>
<evidence type="ECO:0000313" key="2">
    <source>
        <dbReference type="EMBL" id="HIW99221.1"/>
    </source>
</evidence>
<proteinExistence type="predicted"/>
<feature type="region of interest" description="Disordered" evidence="1">
    <location>
        <begin position="1"/>
        <end position="20"/>
    </location>
</feature>
<dbReference type="Proteomes" id="UP000824151">
    <property type="component" value="Unassembled WGS sequence"/>
</dbReference>
<evidence type="ECO:0000313" key="3">
    <source>
        <dbReference type="Proteomes" id="UP000824151"/>
    </source>
</evidence>
<organism evidence="2 3">
    <name type="scientific">Candidatus Nesterenkonia stercoripullorum</name>
    <dbReference type="NCBI Taxonomy" id="2838701"/>
    <lineage>
        <taxon>Bacteria</taxon>
        <taxon>Bacillati</taxon>
        <taxon>Actinomycetota</taxon>
        <taxon>Actinomycetes</taxon>
        <taxon>Micrococcales</taxon>
        <taxon>Micrococcaceae</taxon>
        <taxon>Nesterenkonia</taxon>
    </lineage>
</organism>
<name>A0A9D1USC5_9MICC</name>
<accession>A0A9D1USC5</accession>
<feature type="compositionally biased region" description="Low complexity" evidence="1">
    <location>
        <begin position="71"/>
        <end position="85"/>
    </location>
</feature>
<feature type="compositionally biased region" description="Basic and acidic residues" evidence="1">
    <location>
        <begin position="103"/>
        <end position="114"/>
    </location>
</feature>
<dbReference type="AlphaFoldDB" id="A0A9D1USC5"/>
<sequence>SRGVVGPSEGSKARDVLVQPDGLEELLATIKGETPPGGAPPAEAAEAYEQDVVEYEPGRPVSAEEASGMSQSPEAHQAQAQAAEGQHGGSGPVPEGGSTMSHDSADLIARDLAERTGALPQAHDYFDGDDDDDSGEDAWKLTGR</sequence>
<evidence type="ECO:0000256" key="1">
    <source>
        <dbReference type="SAM" id="MobiDB-lite"/>
    </source>
</evidence>
<dbReference type="EMBL" id="DXGD01000134">
    <property type="protein sequence ID" value="HIW99221.1"/>
    <property type="molecule type" value="Genomic_DNA"/>
</dbReference>
<feature type="non-terminal residue" evidence="2">
    <location>
        <position position="1"/>
    </location>
</feature>
<feature type="compositionally biased region" description="Acidic residues" evidence="1">
    <location>
        <begin position="127"/>
        <end position="136"/>
    </location>
</feature>
<feature type="compositionally biased region" description="Low complexity" evidence="1">
    <location>
        <begin position="32"/>
        <end position="45"/>
    </location>
</feature>
<reference evidence="2" key="2">
    <citation type="submission" date="2021-04" db="EMBL/GenBank/DDBJ databases">
        <authorList>
            <person name="Gilroy R."/>
        </authorList>
    </citation>
    <scope>NUCLEOTIDE SEQUENCE</scope>
    <source>
        <strain evidence="2">ChiHejej3B27-3195</strain>
    </source>
</reference>
<feature type="region of interest" description="Disordered" evidence="1">
    <location>
        <begin position="28"/>
        <end position="144"/>
    </location>
</feature>
<protein>
    <submittedName>
        <fullName evidence="2">Uncharacterized protein</fullName>
    </submittedName>
</protein>